<reference evidence="3 4" key="1">
    <citation type="journal article" date="2016" name="PLoS ONE">
        <title>Sequence Assembly of Yarrowia lipolytica Strain W29/CLIB89 Shows Transposable Element Diversity.</title>
        <authorList>
            <person name="Magnan C."/>
            <person name="Yu J."/>
            <person name="Chang I."/>
            <person name="Jahn E."/>
            <person name="Kanomata Y."/>
            <person name="Wu J."/>
            <person name="Zeller M."/>
            <person name="Oakes M."/>
            <person name="Baldi P."/>
            <person name="Sandmeyer S."/>
        </authorList>
    </citation>
    <scope>NUCLEOTIDE SEQUENCE [LARGE SCALE GENOMIC DNA]</scope>
    <source>
        <strain evidence="4">CLIB89(W29)</strain>
    </source>
</reference>
<keyword evidence="2" id="KW-1133">Transmembrane helix</keyword>
<proteinExistence type="predicted"/>
<dbReference type="VEuPathDB" id="FungiDB:YALI1_A08467g"/>
<dbReference type="RefSeq" id="XP_499879.3">
    <property type="nucleotide sequence ID" value="XM_499879.3"/>
</dbReference>
<dbReference type="KEGG" id="yli:2905870"/>
<keyword evidence="2" id="KW-0812">Transmembrane</keyword>
<name>A0A1D8N454_YARLL</name>
<feature type="region of interest" description="Disordered" evidence="1">
    <location>
        <begin position="275"/>
        <end position="309"/>
    </location>
</feature>
<sequence>MKCNNRKQTNNVHLLIRQDIKRLIDFDQRKPFIHTVHTQLFLQQRSDKRNNIVKSVNMCTCTVTVFFKTPPLSIPTVLLLNTPSGILTHPQVLPTHTSPTYPIRPICTQSTRPVSCQCKQITHKQPLSPLKMISVYELAATVLILALYTAYLGNLPTFDYHTAREHKLSKVRILKECIYRLDKEIIQPCEEVERSLRDLIQEYKHKSGARKPTVTIPIFKRVRRENLRLFRYAPKAKAFVRVQSPKEKPHPQQRLPKDTNEFDVTNLRQVNKFGVNSDKDPYWHPQPRHPLSSLSCNPSTRRYPPKLHA</sequence>
<organism evidence="3 4">
    <name type="scientific">Yarrowia lipolytica</name>
    <name type="common">Candida lipolytica</name>
    <dbReference type="NCBI Taxonomy" id="4952"/>
    <lineage>
        <taxon>Eukaryota</taxon>
        <taxon>Fungi</taxon>
        <taxon>Dikarya</taxon>
        <taxon>Ascomycota</taxon>
        <taxon>Saccharomycotina</taxon>
        <taxon>Dipodascomycetes</taxon>
        <taxon>Dipodascales</taxon>
        <taxon>Dipodascales incertae sedis</taxon>
        <taxon>Yarrowia</taxon>
    </lineage>
</organism>
<dbReference type="VEuPathDB" id="FungiDB:YALI0_A08558g"/>
<evidence type="ECO:0000256" key="2">
    <source>
        <dbReference type="SAM" id="Phobius"/>
    </source>
</evidence>
<keyword evidence="2" id="KW-0472">Membrane</keyword>
<dbReference type="Proteomes" id="UP000182444">
    <property type="component" value="Chromosome 1A"/>
</dbReference>
<feature type="transmembrane region" description="Helical" evidence="2">
    <location>
        <begin position="133"/>
        <end position="151"/>
    </location>
</feature>
<evidence type="ECO:0000313" key="3">
    <source>
        <dbReference type="EMBL" id="AOW00411.1"/>
    </source>
</evidence>
<gene>
    <name evidence="3" type="ORF">YALI1_A08467g</name>
</gene>
<dbReference type="EMBL" id="CP017553">
    <property type="protein sequence ID" value="AOW00411.1"/>
    <property type="molecule type" value="Genomic_DNA"/>
</dbReference>
<accession>A0A1D8N454</accession>
<evidence type="ECO:0000256" key="1">
    <source>
        <dbReference type="SAM" id="MobiDB-lite"/>
    </source>
</evidence>
<protein>
    <submittedName>
        <fullName evidence="3">Uncharacterized protein</fullName>
    </submittedName>
</protein>
<dbReference type="GeneID" id="2905870"/>
<evidence type="ECO:0000313" key="4">
    <source>
        <dbReference type="Proteomes" id="UP000182444"/>
    </source>
</evidence>
<dbReference type="AlphaFoldDB" id="A0A1D8N454"/>